<reference evidence="2 3" key="1">
    <citation type="journal article" date="2018" name="Front. Plant Sci.">
        <title>Red Clover (Trifolium pratense) and Zigzag Clover (T. medium) - A Picture of Genomic Similarities and Differences.</title>
        <authorList>
            <person name="Dluhosova J."/>
            <person name="Istvanek J."/>
            <person name="Nedelnik J."/>
            <person name="Repkova J."/>
        </authorList>
    </citation>
    <scope>NUCLEOTIDE SEQUENCE [LARGE SCALE GENOMIC DNA]</scope>
    <source>
        <strain evidence="3">cv. 10/8</strain>
        <tissue evidence="2">Leaf</tissue>
    </source>
</reference>
<evidence type="ECO:0000313" key="3">
    <source>
        <dbReference type="Proteomes" id="UP000265520"/>
    </source>
</evidence>
<feature type="non-terminal residue" evidence="2">
    <location>
        <position position="23"/>
    </location>
</feature>
<dbReference type="Proteomes" id="UP000265520">
    <property type="component" value="Unassembled WGS sequence"/>
</dbReference>
<proteinExistence type="predicted"/>
<organism evidence="2 3">
    <name type="scientific">Trifolium medium</name>
    <dbReference type="NCBI Taxonomy" id="97028"/>
    <lineage>
        <taxon>Eukaryota</taxon>
        <taxon>Viridiplantae</taxon>
        <taxon>Streptophyta</taxon>
        <taxon>Embryophyta</taxon>
        <taxon>Tracheophyta</taxon>
        <taxon>Spermatophyta</taxon>
        <taxon>Magnoliopsida</taxon>
        <taxon>eudicotyledons</taxon>
        <taxon>Gunneridae</taxon>
        <taxon>Pentapetalae</taxon>
        <taxon>rosids</taxon>
        <taxon>fabids</taxon>
        <taxon>Fabales</taxon>
        <taxon>Fabaceae</taxon>
        <taxon>Papilionoideae</taxon>
        <taxon>50 kb inversion clade</taxon>
        <taxon>NPAAA clade</taxon>
        <taxon>Hologalegina</taxon>
        <taxon>IRL clade</taxon>
        <taxon>Trifolieae</taxon>
        <taxon>Trifolium</taxon>
    </lineage>
</organism>
<sequence>MNSTPSSTPYLTTAQQSSLNGGK</sequence>
<keyword evidence="3" id="KW-1185">Reference proteome</keyword>
<comment type="caution">
    <text evidence="2">The sequence shown here is derived from an EMBL/GenBank/DDBJ whole genome shotgun (WGS) entry which is preliminary data.</text>
</comment>
<name>A0A392W5F0_9FABA</name>
<dbReference type="AlphaFoldDB" id="A0A392W5F0"/>
<dbReference type="EMBL" id="LXQA011371797">
    <property type="protein sequence ID" value="MCI94969.1"/>
    <property type="molecule type" value="Genomic_DNA"/>
</dbReference>
<accession>A0A392W5F0</accession>
<protein>
    <submittedName>
        <fullName evidence="2">Uncharacterized protein</fullName>
    </submittedName>
</protein>
<feature type="region of interest" description="Disordered" evidence="1">
    <location>
        <begin position="1"/>
        <end position="23"/>
    </location>
</feature>
<evidence type="ECO:0000256" key="1">
    <source>
        <dbReference type="SAM" id="MobiDB-lite"/>
    </source>
</evidence>
<evidence type="ECO:0000313" key="2">
    <source>
        <dbReference type="EMBL" id="MCI94969.1"/>
    </source>
</evidence>